<gene>
    <name evidence="3" type="ORF">KGQ19_30765</name>
</gene>
<protein>
    <submittedName>
        <fullName evidence="3">DUF4097 family beta strand repeat protein</fullName>
    </submittedName>
</protein>
<keyword evidence="1" id="KW-0472">Membrane</keyword>
<dbReference type="RefSeq" id="WP_212015544.1">
    <property type="nucleotide sequence ID" value="NZ_JAAFYZ010000132.1"/>
</dbReference>
<keyword evidence="1" id="KW-1133">Transmembrane helix</keyword>
<feature type="domain" description="DUF4097" evidence="2">
    <location>
        <begin position="131"/>
        <end position="247"/>
    </location>
</feature>
<accession>A0ABS5KZ32</accession>
<comment type="caution">
    <text evidence="3">The sequence shown here is derived from an EMBL/GenBank/DDBJ whole genome shotgun (WGS) entry which is preliminary data.</text>
</comment>
<keyword evidence="1" id="KW-0812">Transmembrane</keyword>
<dbReference type="Proteomes" id="UP000730482">
    <property type="component" value="Unassembled WGS sequence"/>
</dbReference>
<evidence type="ECO:0000259" key="2">
    <source>
        <dbReference type="Pfam" id="PF13349"/>
    </source>
</evidence>
<evidence type="ECO:0000313" key="3">
    <source>
        <dbReference type="EMBL" id="MBS2551260.1"/>
    </source>
</evidence>
<keyword evidence="4" id="KW-1185">Reference proteome</keyword>
<evidence type="ECO:0000256" key="1">
    <source>
        <dbReference type="SAM" id="Phobius"/>
    </source>
</evidence>
<proteinExistence type="predicted"/>
<dbReference type="InterPro" id="IPR025164">
    <property type="entry name" value="Toastrack_DUF4097"/>
</dbReference>
<reference evidence="3 4" key="1">
    <citation type="submission" date="2020-02" db="EMBL/GenBank/DDBJ databases">
        <title>Acidophilic actinobacteria isolated from forest soil.</title>
        <authorList>
            <person name="Golinska P."/>
        </authorList>
    </citation>
    <scope>NUCLEOTIDE SEQUENCE [LARGE SCALE GENOMIC DNA]</scope>
    <source>
        <strain evidence="3 4">NL8</strain>
    </source>
</reference>
<organism evidence="3 4">
    <name type="scientific">Catenulispora pinistramenti</name>
    <dbReference type="NCBI Taxonomy" id="2705254"/>
    <lineage>
        <taxon>Bacteria</taxon>
        <taxon>Bacillati</taxon>
        <taxon>Actinomycetota</taxon>
        <taxon>Actinomycetes</taxon>
        <taxon>Catenulisporales</taxon>
        <taxon>Catenulisporaceae</taxon>
        <taxon>Catenulispora</taxon>
    </lineage>
</organism>
<evidence type="ECO:0000313" key="4">
    <source>
        <dbReference type="Proteomes" id="UP000730482"/>
    </source>
</evidence>
<feature type="transmembrane region" description="Helical" evidence="1">
    <location>
        <begin position="20"/>
        <end position="40"/>
    </location>
</feature>
<name>A0ABS5KZ32_9ACTN</name>
<dbReference type="EMBL" id="JAAFYZ010000132">
    <property type="protein sequence ID" value="MBS2551260.1"/>
    <property type="molecule type" value="Genomic_DNA"/>
</dbReference>
<sequence>MTFDATPPRAPIGALRMSSLAMAGVIVAVSVPVAVATMGMSTRVTDQQAQVAIQAAGPITRVVVDDSESDVQISGDPAATGVDGQAVVQWKGKGGKRAALRQSVAGGVLTLTKDCSDGGCGPIDITLTVPASVSVQATTSNGQIVLNGVGGAAVLTTSNGGIEADGLGSANCSFKTTNGGIDASFRGAPSRITAGTTNADVHITTDGSTAYYDAVHVTNGTQQLSNVRDRMSANEIDVTTTNGDVTIS</sequence>
<dbReference type="Pfam" id="PF13349">
    <property type="entry name" value="DUF4097"/>
    <property type="match status" value="1"/>
</dbReference>